<dbReference type="GO" id="GO:0006412">
    <property type="term" value="P:translation"/>
    <property type="evidence" value="ECO:0007669"/>
    <property type="project" value="UniProtKB-UniRule"/>
</dbReference>
<organism evidence="4 5">
    <name type="scientific">Candidatus Dojkabacteria bacterium</name>
    <dbReference type="NCBI Taxonomy" id="2099670"/>
    <lineage>
        <taxon>Bacteria</taxon>
        <taxon>Candidatus Dojkabacteria</taxon>
    </lineage>
</organism>
<dbReference type="CDD" id="cd00473">
    <property type="entry name" value="bS6"/>
    <property type="match status" value="1"/>
</dbReference>
<dbReference type="GO" id="GO:0019843">
    <property type="term" value="F:rRNA binding"/>
    <property type="evidence" value="ECO:0007669"/>
    <property type="project" value="UniProtKB-UniRule"/>
</dbReference>
<keyword evidence="3 4" id="KW-0689">Ribosomal protein</keyword>
<gene>
    <name evidence="3 4" type="primary">rpsF</name>
    <name evidence="4" type="ORF">KC640_01380</name>
</gene>
<dbReference type="InterPro" id="IPR000529">
    <property type="entry name" value="Ribosomal_bS6"/>
</dbReference>
<comment type="function">
    <text evidence="3">Binds together with bS18 to 16S ribosomal RNA.</text>
</comment>
<name>A0A955I5Q3_9BACT</name>
<sequence length="104" mass="12006">MQRTYEIPLLIKPVLPADVEQKVIEPTKKLVKKLGGELSIQVDKDGKELEVSKRHLAYPIDGIEEGYYAFLKLVLDAAKLPELEKSRKFNQDVLRYLVIREDQL</sequence>
<dbReference type="AlphaFoldDB" id="A0A955I5Q3"/>
<dbReference type="GO" id="GO:1990904">
    <property type="term" value="C:ribonucleoprotein complex"/>
    <property type="evidence" value="ECO:0007669"/>
    <property type="project" value="UniProtKB-KW"/>
</dbReference>
<dbReference type="SUPFAM" id="SSF54995">
    <property type="entry name" value="Ribosomal protein S6"/>
    <property type="match status" value="1"/>
</dbReference>
<dbReference type="NCBIfam" id="TIGR00166">
    <property type="entry name" value="S6"/>
    <property type="match status" value="1"/>
</dbReference>
<proteinExistence type="inferred from homology"/>
<dbReference type="GO" id="GO:0003735">
    <property type="term" value="F:structural constituent of ribosome"/>
    <property type="evidence" value="ECO:0007669"/>
    <property type="project" value="InterPro"/>
</dbReference>
<evidence type="ECO:0000256" key="1">
    <source>
        <dbReference type="ARBA" id="ARBA00009512"/>
    </source>
</evidence>
<keyword evidence="3" id="KW-0694">RNA-binding</keyword>
<dbReference type="Pfam" id="PF01250">
    <property type="entry name" value="Ribosomal_S6"/>
    <property type="match status" value="1"/>
</dbReference>
<dbReference type="HAMAP" id="MF_00360">
    <property type="entry name" value="Ribosomal_bS6"/>
    <property type="match status" value="1"/>
</dbReference>
<dbReference type="GO" id="GO:0005840">
    <property type="term" value="C:ribosome"/>
    <property type="evidence" value="ECO:0007669"/>
    <property type="project" value="UniProtKB-KW"/>
</dbReference>
<keyword evidence="3" id="KW-0687">Ribonucleoprotein</keyword>
<reference evidence="4" key="2">
    <citation type="journal article" date="2021" name="Microbiome">
        <title>Successional dynamics and alternative stable states in a saline activated sludge microbial community over 9 years.</title>
        <authorList>
            <person name="Wang Y."/>
            <person name="Ye J."/>
            <person name="Ju F."/>
            <person name="Liu L."/>
            <person name="Boyd J.A."/>
            <person name="Deng Y."/>
            <person name="Parks D.H."/>
            <person name="Jiang X."/>
            <person name="Yin X."/>
            <person name="Woodcroft B.J."/>
            <person name="Tyson G.W."/>
            <person name="Hugenholtz P."/>
            <person name="Polz M.F."/>
            <person name="Zhang T."/>
        </authorList>
    </citation>
    <scope>NUCLEOTIDE SEQUENCE</scope>
    <source>
        <strain evidence="4">HKST-UBA12</strain>
    </source>
</reference>
<reference evidence="4" key="1">
    <citation type="submission" date="2020-04" db="EMBL/GenBank/DDBJ databases">
        <authorList>
            <person name="Zhang T."/>
        </authorList>
    </citation>
    <scope>NUCLEOTIDE SEQUENCE</scope>
    <source>
        <strain evidence="4">HKST-UBA12</strain>
    </source>
</reference>
<dbReference type="InterPro" id="IPR035980">
    <property type="entry name" value="Ribosomal_bS6_sf"/>
</dbReference>
<dbReference type="InterPro" id="IPR014717">
    <property type="entry name" value="Transl_elong_EF1B/ribsomal_bS6"/>
</dbReference>
<evidence type="ECO:0000313" key="5">
    <source>
        <dbReference type="Proteomes" id="UP000760819"/>
    </source>
</evidence>
<comment type="similarity">
    <text evidence="1 3">Belongs to the bacterial ribosomal protein bS6 family.</text>
</comment>
<comment type="caution">
    <text evidence="4">The sequence shown here is derived from an EMBL/GenBank/DDBJ whole genome shotgun (WGS) entry which is preliminary data.</text>
</comment>
<evidence type="ECO:0000313" key="4">
    <source>
        <dbReference type="EMBL" id="MCA9379057.1"/>
    </source>
</evidence>
<dbReference type="Proteomes" id="UP000760819">
    <property type="component" value="Unassembled WGS sequence"/>
</dbReference>
<protein>
    <recommendedName>
        <fullName evidence="2 3">Small ribosomal subunit protein bS6</fullName>
    </recommendedName>
</protein>
<keyword evidence="3" id="KW-0699">rRNA-binding</keyword>
<dbReference type="InterPro" id="IPR020814">
    <property type="entry name" value="Ribosomal_S6_plastid/chlpt"/>
</dbReference>
<accession>A0A955I5Q3</accession>
<evidence type="ECO:0000256" key="2">
    <source>
        <dbReference type="ARBA" id="ARBA00035294"/>
    </source>
</evidence>
<dbReference type="EMBL" id="JAGQLI010000067">
    <property type="protein sequence ID" value="MCA9379057.1"/>
    <property type="molecule type" value="Genomic_DNA"/>
</dbReference>
<dbReference type="Gene3D" id="3.30.70.60">
    <property type="match status" value="1"/>
</dbReference>
<evidence type="ECO:0000256" key="3">
    <source>
        <dbReference type="HAMAP-Rule" id="MF_00360"/>
    </source>
</evidence>